<dbReference type="EMBL" id="QPKB01000012">
    <property type="protein sequence ID" value="RWR97247.1"/>
    <property type="molecule type" value="Genomic_DNA"/>
</dbReference>
<dbReference type="OrthoDB" id="784956at2759"/>
<organism evidence="2 3">
    <name type="scientific">Cinnamomum micranthum f. kanehirae</name>
    <dbReference type="NCBI Taxonomy" id="337451"/>
    <lineage>
        <taxon>Eukaryota</taxon>
        <taxon>Viridiplantae</taxon>
        <taxon>Streptophyta</taxon>
        <taxon>Embryophyta</taxon>
        <taxon>Tracheophyta</taxon>
        <taxon>Spermatophyta</taxon>
        <taxon>Magnoliopsida</taxon>
        <taxon>Magnoliidae</taxon>
        <taxon>Laurales</taxon>
        <taxon>Lauraceae</taxon>
        <taxon>Cinnamomum</taxon>
    </lineage>
</organism>
<keyword evidence="3" id="KW-1185">Reference proteome</keyword>
<dbReference type="AlphaFoldDB" id="A0A443Q2M3"/>
<protein>
    <submittedName>
        <fullName evidence="2">Serine/threonine-protein phosphatase 7 long form isoform X1</fullName>
    </submittedName>
</protein>
<name>A0A443Q2M3_9MAGN</name>
<evidence type="ECO:0000259" key="1">
    <source>
        <dbReference type="Pfam" id="PF10536"/>
    </source>
</evidence>
<evidence type="ECO:0000313" key="2">
    <source>
        <dbReference type="EMBL" id="RWR97247.1"/>
    </source>
</evidence>
<dbReference type="PANTHER" id="PTHR46033:SF1">
    <property type="entry name" value="PROTEIN MAIN-LIKE 2"/>
    <property type="match status" value="1"/>
</dbReference>
<dbReference type="InterPro" id="IPR044824">
    <property type="entry name" value="MAIN-like"/>
</dbReference>
<sequence length="276" mass="31691">MDRPSSSRLRPTASNKRHRQRIEEVVEEVQEWVALKCLSHRQKIPHWQLNESGRFRELVDKSNLSPLITASYRSASKILVSCFVERWQPETNTFHMPFGEMSISLDDVVTILGILVSSRSVPYSGRMSFQDAHSLPVDTLGVDPNEANDELQQIRGQSVRLEWLRGRFSNITDEDGNDMIDYAVRAYLLYLLGCTLFTDKTGTCVPIMYLTLLTNLERVRTYAWDAAALAYLYRQLGLATRHEVKQIAGYLKLLEAWIYEHFECLASTLNIHYGVS</sequence>
<dbReference type="InterPro" id="IPR019557">
    <property type="entry name" value="AminoTfrase-like_pln_mobile"/>
</dbReference>
<comment type="caution">
    <text evidence="2">The sequence shown here is derived from an EMBL/GenBank/DDBJ whole genome shotgun (WGS) entry which is preliminary data.</text>
</comment>
<dbReference type="GO" id="GO:0010073">
    <property type="term" value="P:meristem maintenance"/>
    <property type="evidence" value="ECO:0007669"/>
    <property type="project" value="InterPro"/>
</dbReference>
<proteinExistence type="predicted"/>
<feature type="domain" description="Aminotransferase-like plant mobile" evidence="1">
    <location>
        <begin position="76"/>
        <end position="266"/>
    </location>
</feature>
<reference evidence="2 3" key="1">
    <citation type="journal article" date="2019" name="Nat. Plants">
        <title>Stout camphor tree genome fills gaps in understanding of flowering plant genome evolution.</title>
        <authorList>
            <person name="Chaw S.M."/>
            <person name="Liu Y.C."/>
            <person name="Wu Y.W."/>
            <person name="Wang H.Y."/>
            <person name="Lin C.I."/>
            <person name="Wu C.S."/>
            <person name="Ke H.M."/>
            <person name="Chang L.Y."/>
            <person name="Hsu C.Y."/>
            <person name="Yang H.T."/>
            <person name="Sudianto E."/>
            <person name="Hsu M.H."/>
            <person name="Wu K.P."/>
            <person name="Wang L.N."/>
            <person name="Leebens-Mack J.H."/>
            <person name="Tsai I.J."/>
        </authorList>
    </citation>
    <scope>NUCLEOTIDE SEQUENCE [LARGE SCALE GENOMIC DNA]</scope>
    <source>
        <strain evidence="3">cv. Chaw 1501</strain>
        <tissue evidence="2">Young leaves</tissue>
    </source>
</reference>
<accession>A0A443Q2M3</accession>
<evidence type="ECO:0000313" key="3">
    <source>
        <dbReference type="Proteomes" id="UP000283530"/>
    </source>
</evidence>
<dbReference type="Proteomes" id="UP000283530">
    <property type="component" value="Unassembled WGS sequence"/>
</dbReference>
<gene>
    <name evidence="2" type="ORF">CKAN_02666900</name>
</gene>
<dbReference type="PANTHER" id="PTHR46033">
    <property type="entry name" value="PROTEIN MAIN-LIKE 2"/>
    <property type="match status" value="1"/>
</dbReference>
<dbReference type="Pfam" id="PF10536">
    <property type="entry name" value="PMD"/>
    <property type="match status" value="1"/>
</dbReference>